<organism evidence="1 2">
    <name type="scientific">Chrysochromulina tobinii</name>
    <dbReference type="NCBI Taxonomy" id="1460289"/>
    <lineage>
        <taxon>Eukaryota</taxon>
        <taxon>Haptista</taxon>
        <taxon>Haptophyta</taxon>
        <taxon>Prymnesiophyceae</taxon>
        <taxon>Prymnesiales</taxon>
        <taxon>Chrysochromulinaceae</taxon>
        <taxon>Chrysochromulina</taxon>
    </lineage>
</organism>
<dbReference type="SUPFAM" id="SSF82199">
    <property type="entry name" value="SET domain"/>
    <property type="match status" value="1"/>
</dbReference>
<comment type="caution">
    <text evidence="1">The sequence shown here is derived from an EMBL/GenBank/DDBJ whole genome shotgun (WGS) entry which is preliminary data.</text>
</comment>
<keyword evidence="2" id="KW-1185">Reference proteome</keyword>
<dbReference type="AlphaFoldDB" id="A0A0M0JD21"/>
<dbReference type="PANTHER" id="PTHR13271">
    <property type="entry name" value="UNCHARACTERIZED PUTATIVE METHYLTRANSFERASE"/>
    <property type="match status" value="1"/>
</dbReference>
<dbReference type="InterPro" id="IPR050600">
    <property type="entry name" value="SETD3_SETD6_MTase"/>
</dbReference>
<gene>
    <name evidence="1" type="ORF">Ctob_003206</name>
</gene>
<dbReference type="GO" id="GO:0016279">
    <property type="term" value="F:protein-lysine N-methyltransferase activity"/>
    <property type="evidence" value="ECO:0007669"/>
    <property type="project" value="TreeGrafter"/>
</dbReference>
<accession>A0A0M0JD21</accession>
<proteinExistence type="predicted"/>
<feature type="non-terminal residue" evidence="1">
    <location>
        <position position="458"/>
    </location>
</feature>
<reference evidence="2" key="1">
    <citation type="journal article" date="2015" name="PLoS Genet.">
        <title>Genome Sequence and Transcriptome Analyses of Chrysochromulina tobin: Metabolic Tools for Enhanced Algal Fitness in the Prominent Order Prymnesiales (Haptophyceae).</title>
        <authorList>
            <person name="Hovde B.T."/>
            <person name="Deodato C.R."/>
            <person name="Hunsperger H.M."/>
            <person name="Ryken S.A."/>
            <person name="Yost W."/>
            <person name="Jha R.K."/>
            <person name="Patterson J."/>
            <person name="Monnat R.J. Jr."/>
            <person name="Barlow S.B."/>
            <person name="Starkenburg S.R."/>
            <person name="Cattolico R.A."/>
        </authorList>
    </citation>
    <scope>NUCLEOTIDE SEQUENCE</scope>
    <source>
        <strain evidence="2">CCMP291</strain>
    </source>
</reference>
<dbReference type="PANTHER" id="PTHR13271:SF34">
    <property type="entry name" value="N-LYSINE METHYLTRANSFERASE SETD6"/>
    <property type="match status" value="1"/>
</dbReference>
<evidence type="ECO:0000313" key="2">
    <source>
        <dbReference type="Proteomes" id="UP000037460"/>
    </source>
</evidence>
<dbReference type="Gene3D" id="3.90.1410.10">
    <property type="entry name" value="set domain protein methyltransferase, domain 1"/>
    <property type="match status" value="1"/>
</dbReference>
<sequence>MAATPAAQAVRDLIAHARAAGAELHEAVVVKEGQRGRGLFAAAPIANGALLLSVPLSHAVVPAGPLADLVPTRCSRLLALALTVLHEIHVKSPRDPFFEMLAVSPLPATPSLWTHDAIAELEGTAAGDDYLPPHTRVRSLFAQCLAWVTSRALFGRVNYEQGAASLWPYLRADGPPTANSLILLPLFDLLNTASAGDAICASLRRVDSPTAVVEVRATRAIAATDEILITYGQHDAAELLRTYGISEGEHAQPAVTLDFRIDEVVDATRTSLAKAGAVLSAANATARCEMLRGTLVPTEPTSELANEPATTIPLSLLTLVQVLVMGDEEVREWEAAGRIMLGLPYLDAESLALVIGALLTLCNGRVRRLPKMATAPLQTEGHAEEGAVVGAGSGRSAGSSYDAVEMARMQGDAGRCREVQGDTGRYMEMARALVRRERGLLEGAFTRAVLQLECDGSK</sequence>
<evidence type="ECO:0000313" key="1">
    <source>
        <dbReference type="EMBL" id="KOO24456.1"/>
    </source>
</evidence>
<dbReference type="CDD" id="cd10527">
    <property type="entry name" value="SET_LSMT"/>
    <property type="match status" value="1"/>
</dbReference>
<dbReference type="EMBL" id="JWZX01003091">
    <property type="protein sequence ID" value="KOO24456.1"/>
    <property type="molecule type" value="Genomic_DNA"/>
</dbReference>
<dbReference type="InterPro" id="IPR046341">
    <property type="entry name" value="SET_dom_sf"/>
</dbReference>
<dbReference type="GO" id="GO:0005634">
    <property type="term" value="C:nucleus"/>
    <property type="evidence" value="ECO:0007669"/>
    <property type="project" value="TreeGrafter"/>
</dbReference>
<dbReference type="OrthoDB" id="341421at2759"/>
<protein>
    <submittedName>
        <fullName evidence="1">Uncharacterized protein</fullName>
    </submittedName>
</protein>
<name>A0A0M0JD21_9EUKA</name>
<dbReference type="Proteomes" id="UP000037460">
    <property type="component" value="Unassembled WGS sequence"/>
</dbReference>